<gene>
    <name evidence="3" type="ORF">IWQ60_007989</name>
</gene>
<feature type="compositionally biased region" description="Polar residues" evidence="1">
    <location>
        <begin position="86"/>
        <end position="103"/>
    </location>
</feature>
<keyword evidence="2" id="KW-0472">Membrane</keyword>
<keyword evidence="2" id="KW-0812">Transmembrane</keyword>
<keyword evidence="4" id="KW-1185">Reference proteome</keyword>
<dbReference type="AlphaFoldDB" id="A0A9W8DSR8"/>
<evidence type="ECO:0000256" key="1">
    <source>
        <dbReference type="SAM" id="MobiDB-lite"/>
    </source>
</evidence>
<evidence type="ECO:0000313" key="4">
    <source>
        <dbReference type="Proteomes" id="UP001150569"/>
    </source>
</evidence>
<keyword evidence="2" id="KW-1133">Transmembrane helix</keyword>
<feature type="transmembrane region" description="Helical" evidence="2">
    <location>
        <begin position="37"/>
        <end position="59"/>
    </location>
</feature>
<name>A0A9W8DSR8_9FUNG</name>
<dbReference type="Proteomes" id="UP001150569">
    <property type="component" value="Unassembled WGS sequence"/>
</dbReference>
<accession>A0A9W8DSR8</accession>
<comment type="caution">
    <text evidence="3">The sequence shown here is derived from an EMBL/GenBank/DDBJ whole genome shotgun (WGS) entry which is preliminary data.</text>
</comment>
<reference evidence="3" key="1">
    <citation type="submission" date="2022-07" db="EMBL/GenBank/DDBJ databases">
        <title>Phylogenomic reconstructions and comparative analyses of Kickxellomycotina fungi.</title>
        <authorList>
            <person name="Reynolds N.K."/>
            <person name="Stajich J.E."/>
            <person name="Barry K."/>
            <person name="Grigoriev I.V."/>
            <person name="Crous P."/>
            <person name="Smith M.E."/>
        </authorList>
    </citation>
    <scope>NUCLEOTIDE SEQUENCE</scope>
    <source>
        <strain evidence="3">RSA 861</strain>
    </source>
</reference>
<feature type="region of interest" description="Disordered" evidence="1">
    <location>
        <begin position="83"/>
        <end position="103"/>
    </location>
</feature>
<evidence type="ECO:0000313" key="3">
    <source>
        <dbReference type="EMBL" id="KAJ1916813.1"/>
    </source>
</evidence>
<protein>
    <submittedName>
        <fullName evidence="3">Uncharacterized protein</fullName>
    </submittedName>
</protein>
<organism evidence="3 4">
    <name type="scientific">Tieghemiomyces parasiticus</name>
    <dbReference type="NCBI Taxonomy" id="78921"/>
    <lineage>
        <taxon>Eukaryota</taxon>
        <taxon>Fungi</taxon>
        <taxon>Fungi incertae sedis</taxon>
        <taxon>Zoopagomycota</taxon>
        <taxon>Kickxellomycotina</taxon>
        <taxon>Dimargaritomycetes</taxon>
        <taxon>Dimargaritales</taxon>
        <taxon>Dimargaritaceae</taxon>
        <taxon>Tieghemiomyces</taxon>
    </lineage>
</organism>
<proteinExistence type="predicted"/>
<sequence>MLRLGPRWYPAPLRRAFTTAPSSPTTRTLLSRSTAPLVSMLIYSSAVAYAYHTLFGFLLNEDIRGARAAELEGLRRTLADLEAQLPPSNSEGNLANSAPLSTS</sequence>
<evidence type="ECO:0000256" key="2">
    <source>
        <dbReference type="SAM" id="Phobius"/>
    </source>
</evidence>
<dbReference type="EMBL" id="JANBPT010000568">
    <property type="protein sequence ID" value="KAJ1916813.1"/>
    <property type="molecule type" value="Genomic_DNA"/>
</dbReference>